<dbReference type="InterPro" id="IPR011068">
    <property type="entry name" value="NuclTrfase_I-like_C"/>
</dbReference>
<dbReference type="InterPro" id="IPR006116">
    <property type="entry name" value="NT_2-5OAS_ClassI-CCAase"/>
</dbReference>
<evidence type="ECO:0000256" key="10">
    <source>
        <dbReference type="HAMAP-Rule" id="MF_01264"/>
    </source>
</evidence>
<comment type="similarity">
    <text evidence="10">Belongs to the tRNA nucleotidyltransferase/poly(A) polymerase family. Archaeal CCA-adding enzyme subfamily.</text>
</comment>
<keyword evidence="4 10" id="KW-0479">Metal-binding</keyword>
<dbReference type="InterPro" id="IPR015329">
    <property type="entry name" value="tRNA_NucTransf2"/>
</dbReference>
<comment type="function">
    <text evidence="10">Catalyzes the addition and repair of the essential 3'-terminal CCA sequence in tRNAs without using a nucleic acid template. Adds these three nucleotides in the order of C, C, and A to the tRNA nucleotide-73, using CTP and ATP as substrates and producing inorganic pyrophosphate. tRNA 3'-terminal CCA addition is required both for tRNA processing and repair. Also involved in tRNA surveillance by mediating tandem CCA addition to generate a CCACCA at the 3' terminus of unstable tRNAs. While stable tRNAs receive only 3'-terminal CCA, unstable tRNAs are marked with CCACCA and rapidly degraded.</text>
</comment>
<dbReference type="SUPFAM" id="SSF81631">
    <property type="entry name" value="PAP/OAS1 substrate-binding domain"/>
    <property type="match status" value="1"/>
</dbReference>
<evidence type="ECO:0000313" key="15">
    <source>
        <dbReference type="Proteomes" id="UP000509448"/>
    </source>
</evidence>
<keyword evidence="3 10" id="KW-0548">Nucleotidyltransferase</keyword>
<dbReference type="Pfam" id="PF01909">
    <property type="entry name" value="NTP_transf_2"/>
    <property type="match status" value="1"/>
</dbReference>
<dbReference type="EMBL" id="AP018732">
    <property type="protein sequence ID" value="BBE41516.1"/>
    <property type="molecule type" value="Genomic_DNA"/>
</dbReference>
<dbReference type="GO" id="GO:0001680">
    <property type="term" value="P:tRNA 3'-terminal CCA addition"/>
    <property type="evidence" value="ECO:0007669"/>
    <property type="project" value="UniProtKB-UniRule"/>
</dbReference>
<feature type="binding site" evidence="10">
    <location>
        <position position="163"/>
    </location>
    <ligand>
        <name>ATP</name>
        <dbReference type="ChEBI" id="CHEBI:30616"/>
    </ligand>
</feature>
<comment type="catalytic activity">
    <reaction evidence="10">
        <text>a tRNA precursor + 2 CTP + ATP = a tRNA with a 3' CCA end + 3 diphosphate</text>
        <dbReference type="Rhea" id="RHEA:14433"/>
        <dbReference type="Rhea" id="RHEA-COMP:10465"/>
        <dbReference type="Rhea" id="RHEA-COMP:10468"/>
        <dbReference type="ChEBI" id="CHEBI:30616"/>
        <dbReference type="ChEBI" id="CHEBI:33019"/>
        <dbReference type="ChEBI" id="CHEBI:37563"/>
        <dbReference type="ChEBI" id="CHEBI:74896"/>
        <dbReference type="ChEBI" id="CHEBI:83071"/>
        <dbReference type="EC" id="2.7.7.72"/>
    </reaction>
</comment>
<dbReference type="AlphaFoldDB" id="A0A4P2VAM1"/>
<comment type="catalytic activity">
    <reaction evidence="10">
        <text>a tRNA with a 3' CCA end + 2 CTP + ATP = a tRNA with a 3' CCACCA end + 3 diphosphate</text>
        <dbReference type="Rhea" id="RHEA:76235"/>
        <dbReference type="Rhea" id="RHEA-COMP:10468"/>
        <dbReference type="Rhea" id="RHEA-COMP:18655"/>
        <dbReference type="ChEBI" id="CHEBI:30616"/>
        <dbReference type="ChEBI" id="CHEBI:33019"/>
        <dbReference type="ChEBI" id="CHEBI:37563"/>
        <dbReference type="ChEBI" id="CHEBI:83071"/>
        <dbReference type="ChEBI" id="CHEBI:195187"/>
    </reaction>
</comment>
<accession>A0A4P2VAM1</accession>
<dbReference type="GO" id="GO:0004810">
    <property type="term" value="F:CCA tRNA nucleotidyltransferase activity"/>
    <property type="evidence" value="ECO:0007669"/>
    <property type="project" value="UniProtKB-UniRule"/>
</dbReference>
<dbReference type="GO" id="GO:0000287">
    <property type="term" value="F:magnesium ion binding"/>
    <property type="evidence" value="ECO:0007669"/>
    <property type="project" value="UniProtKB-UniRule"/>
</dbReference>
<dbReference type="InterPro" id="IPR008229">
    <property type="entry name" value="CCA-adding_arc"/>
</dbReference>
<dbReference type="GO" id="GO:0000049">
    <property type="term" value="F:tRNA binding"/>
    <property type="evidence" value="ECO:0007669"/>
    <property type="project" value="UniProtKB-UniRule"/>
</dbReference>
<evidence type="ECO:0000256" key="4">
    <source>
        <dbReference type="ARBA" id="ARBA00022723"/>
    </source>
</evidence>
<comment type="subunit">
    <text evidence="10">Homodimer.</text>
</comment>
<keyword evidence="7 10" id="KW-0067">ATP-binding</keyword>
<proteinExistence type="inferred from homology"/>
<evidence type="ECO:0000256" key="5">
    <source>
        <dbReference type="ARBA" id="ARBA00022741"/>
    </source>
</evidence>
<dbReference type="GO" id="GO:0160016">
    <property type="term" value="F:CCACCA tRNA nucleotidyltransferase activity"/>
    <property type="evidence" value="ECO:0007669"/>
    <property type="project" value="RHEA"/>
</dbReference>
<feature type="domain" description="Polymerase nucleotidyl transferase" evidence="11">
    <location>
        <begin position="30"/>
        <end position="125"/>
    </location>
</feature>
<comment type="caution">
    <text evidence="10">Lacks conserved residue(s) required for the propagation of feature annotation.</text>
</comment>
<dbReference type="PIRSF" id="PIRSF005335">
    <property type="entry name" value="CCA_arch"/>
    <property type="match status" value="1"/>
</dbReference>
<dbReference type="GO" id="GO:0042245">
    <property type="term" value="P:RNA repair"/>
    <property type="evidence" value="ECO:0007669"/>
    <property type="project" value="UniProtKB-KW"/>
</dbReference>
<feature type="domain" description="tRNA nucleotidyltransferase substrate binding" evidence="12">
    <location>
        <begin position="148"/>
        <end position="263"/>
    </location>
</feature>
<evidence type="ECO:0000259" key="11">
    <source>
        <dbReference type="Pfam" id="PF01909"/>
    </source>
</evidence>
<keyword evidence="5 10" id="KW-0547">Nucleotide-binding</keyword>
<dbReference type="CDD" id="cd05400">
    <property type="entry name" value="NT_2-5OAS_ClassI-CCAase"/>
    <property type="match status" value="1"/>
</dbReference>
<evidence type="ECO:0000256" key="2">
    <source>
        <dbReference type="ARBA" id="ARBA00022694"/>
    </source>
</evidence>
<dbReference type="NCBIfam" id="TIGR03671">
    <property type="entry name" value="cca_archaeal"/>
    <property type="match status" value="1"/>
</dbReference>
<feature type="binding site" evidence="10">
    <location>
        <position position="59"/>
    </location>
    <ligand>
        <name>Mg(2+)</name>
        <dbReference type="ChEBI" id="CHEBI:18420"/>
    </ligand>
</feature>
<keyword evidence="8 10" id="KW-0460">Magnesium</keyword>
<keyword evidence="15" id="KW-1185">Reference proteome</keyword>
<dbReference type="Gene3D" id="3.30.70.590">
    <property type="entry name" value="Poly(A) polymerase predicted RNA binding domain"/>
    <property type="match status" value="1"/>
</dbReference>
<protein>
    <recommendedName>
        <fullName evidence="10">CCA-adding enzyme</fullName>
        <ecNumber evidence="10">2.7.7.72</ecNumber>
    </recommendedName>
    <alternativeName>
        <fullName evidence="10">CCA tRNA nucleotidyltransferase</fullName>
    </alternativeName>
    <alternativeName>
        <fullName evidence="10">tRNA CCA-pyrophosphorylase</fullName>
    </alternativeName>
    <alternativeName>
        <fullName evidence="10">tRNA adenylyl-/cytidylyl- transferase</fullName>
    </alternativeName>
    <alternativeName>
        <fullName evidence="10">tRNA nucleotidyltransferase</fullName>
    </alternativeName>
    <alternativeName>
        <fullName evidence="10">tRNA-NT</fullName>
    </alternativeName>
</protein>
<feature type="binding site" evidence="10">
    <location>
        <position position="47"/>
    </location>
    <ligand>
        <name>CTP</name>
        <dbReference type="ChEBI" id="CHEBI:37563"/>
    </ligand>
</feature>
<dbReference type="Proteomes" id="UP000509448">
    <property type="component" value="Chromosome"/>
</dbReference>
<gene>
    <name evidence="10" type="primary">cca</name>
    <name evidence="14" type="ORF">NAS2_0110</name>
</gene>
<dbReference type="PANTHER" id="PTHR39643">
    <property type="entry name" value="CCA-ADDING ENZYME"/>
    <property type="match status" value="1"/>
</dbReference>
<dbReference type="InterPro" id="IPR043519">
    <property type="entry name" value="NT_sf"/>
</dbReference>
<feature type="binding site" evidence="10">
    <location>
        <position position="163"/>
    </location>
    <ligand>
        <name>CTP</name>
        <dbReference type="ChEBI" id="CHEBI:37563"/>
    </ligand>
</feature>
<dbReference type="SUPFAM" id="SSF55003">
    <property type="entry name" value="PAP/Archaeal CCA-adding enzyme, C-terminal domain"/>
    <property type="match status" value="1"/>
</dbReference>
<evidence type="ECO:0000313" key="14">
    <source>
        <dbReference type="EMBL" id="BBE41516.1"/>
    </source>
</evidence>
<feature type="binding site" evidence="10">
    <location>
        <position position="47"/>
    </location>
    <ligand>
        <name>ATP</name>
        <dbReference type="ChEBI" id="CHEBI:30616"/>
    </ligand>
</feature>
<feature type="binding site" evidence="10">
    <location>
        <position position="134"/>
    </location>
    <ligand>
        <name>ATP</name>
        <dbReference type="ChEBI" id="CHEBI:30616"/>
    </ligand>
</feature>
<keyword evidence="6 10" id="KW-0692">RNA repair</keyword>
<dbReference type="InterPro" id="IPR048833">
    <property type="entry name" value="CAA_C"/>
</dbReference>
<keyword evidence="2 10" id="KW-0819">tRNA processing</keyword>
<dbReference type="SUPFAM" id="SSF81301">
    <property type="entry name" value="Nucleotidyltransferase"/>
    <property type="match status" value="1"/>
</dbReference>
<dbReference type="Pfam" id="PF21133">
    <property type="entry name" value="CAA_C"/>
    <property type="match status" value="1"/>
</dbReference>
<dbReference type="Gene3D" id="1.10.1410.30">
    <property type="entry name" value="CCA tRNA nucleotidyltransferase, domain 2"/>
    <property type="match status" value="1"/>
</dbReference>
<evidence type="ECO:0000256" key="1">
    <source>
        <dbReference type="ARBA" id="ARBA00022679"/>
    </source>
</evidence>
<dbReference type="Gene3D" id="3.30.460.10">
    <property type="entry name" value="Beta Polymerase, domain 2"/>
    <property type="match status" value="1"/>
</dbReference>
<reference evidence="14 15" key="1">
    <citation type="journal article" date="2019" name="ISME J.">
        <title>Isolation and characterization of a thermophilic sulfur- and iron-reducing thaumarchaeote from a terrestrial acidic hot spring.</title>
        <authorList>
            <person name="Kato S."/>
            <person name="Itoh T."/>
            <person name="Yuki M."/>
            <person name="Nagamori M."/>
            <person name="Ohnishi M."/>
            <person name="Uematsu K."/>
            <person name="Suzuki K."/>
            <person name="Takashina T."/>
            <person name="Ohkuma M."/>
        </authorList>
    </citation>
    <scope>NUCLEOTIDE SEQUENCE [LARGE SCALE GENOMIC DNA]</scope>
    <source>
        <strain evidence="14 15">NAS-02</strain>
    </source>
</reference>
<keyword evidence="9 10" id="KW-0694">RNA-binding</keyword>
<comment type="cofactor">
    <cofactor evidence="10">
        <name>Mg(2+)</name>
        <dbReference type="ChEBI" id="CHEBI:18420"/>
    </cofactor>
</comment>
<evidence type="ECO:0000259" key="12">
    <source>
        <dbReference type="Pfam" id="PF09249"/>
    </source>
</evidence>
<evidence type="ECO:0000256" key="3">
    <source>
        <dbReference type="ARBA" id="ARBA00022695"/>
    </source>
</evidence>
<organism evidence="14 15">
    <name type="scientific">Conexivisphaera calida</name>
    <dbReference type="NCBI Taxonomy" id="1874277"/>
    <lineage>
        <taxon>Archaea</taxon>
        <taxon>Nitrososphaerota</taxon>
        <taxon>Conexivisphaeria</taxon>
        <taxon>Conexivisphaerales</taxon>
        <taxon>Conexivisphaeraceae</taxon>
        <taxon>Conexivisphaera</taxon>
    </lineage>
</organism>
<keyword evidence="1 10" id="KW-0808">Transferase</keyword>
<dbReference type="InterPro" id="IPR002934">
    <property type="entry name" value="Polymerase_NTP_transf_dom"/>
</dbReference>
<feature type="binding site" evidence="10">
    <location>
        <position position="61"/>
    </location>
    <ligand>
        <name>Mg(2+)</name>
        <dbReference type="ChEBI" id="CHEBI:18420"/>
    </ligand>
</feature>
<comment type="miscellaneous">
    <text evidence="10">A single active site specifically recognizes both ATP and CTP and is responsible for their addition.</text>
</comment>
<evidence type="ECO:0000256" key="7">
    <source>
        <dbReference type="ARBA" id="ARBA00022840"/>
    </source>
</evidence>
<evidence type="ECO:0000256" key="8">
    <source>
        <dbReference type="ARBA" id="ARBA00022842"/>
    </source>
</evidence>
<sequence>MEEVKARLRPSPEERERVGGVASKALNAAARALADLGLEGEARLGGSYAHGTWLAGHADIDVFVLLQPGVNLEDEGLKVAGRALDIMGAERVERKYAEHPYLSGKVGGIDVEVVPCYRVQRGQWISAADRSPYHTEYLLSRLTDAIRDEIRVAKAFMIAQGVYGAEIKVRGFSGYLVEVLVLKYGGLIELMRAATSWRMGEVLALETLPAGFRPQQQAGALIIVPDPVDPRRNLGAAVSAWSLGRFIASSEAFLEYPRGEFFERQAPLGKPLEPEDVAPNSITLIIEKPLEPEDILWGELWRTVRGMSRYLESRGFNVLAYAAGEDERTIAVSLLLDRLSCCRVELRRGPHIMMAEARRRFLDASGNKGPIWIDEDGRMFSTIIAGERSALDELRAAIRDPVRIIGASKGLEGVLRSARILQGMEALRGDESARKSLGGLAYGRQLA</sequence>
<dbReference type="HAMAP" id="MF_01264">
    <property type="entry name" value="CCA_arch"/>
    <property type="match status" value="1"/>
</dbReference>
<evidence type="ECO:0000259" key="13">
    <source>
        <dbReference type="Pfam" id="PF21133"/>
    </source>
</evidence>
<dbReference type="InterPro" id="IPR042090">
    <property type="entry name" value="CCA_tRNA_nucleotrans_2"/>
</dbReference>
<dbReference type="PANTHER" id="PTHR39643:SF1">
    <property type="entry name" value="CCA-ADDING ENZYME"/>
    <property type="match status" value="1"/>
</dbReference>
<feature type="domain" description="CCA-adding enzyme C-terminal" evidence="13">
    <location>
        <begin position="284"/>
        <end position="381"/>
    </location>
</feature>
<feature type="binding site" evidence="10">
    <location>
        <position position="154"/>
    </location>
    <ligand>
        <name>CTP</name>
        <dbReference type="ChEBI" id="CHEBI:37563"/>
    </ligand>
</feature>
<dbReference type="EC" id="2.7.7.72" evidence="10"/>
<feature type="binding site" evidence="10">
    <location>
        <position position="134"/>
    </location>
    <ligand>
        <name>CTP</name>
        <dbReference type="ChEBI" id="CHEBI:37563"/>
    </ligand>
</feature>
<dbReference type="PROSITE" id="PS50152">
    <property type="entry name" value="25A_SYNTH_3"/>
    <property type="match status" value="1"/>
</dbReference>
<evidence type="ECO:0000256" key="9">
    <source>
        <dbReference type="ARBA" id="ARBA00022884"/>
    </source>
</evidence>
<feature type="binding site" evidence="10">
    <location>
        <position position="112"/>
    </location>
    <ligand>
        <name>Mg(2+)</name>
        <dbReference type="ChEBI" id="CHEBI:18420"/>
    </ligand>
</feature>
<dbReference type="Pfam" id="PF09249">
    <property type="entry name" value="tRNA_NucTransf2"/>
    <property type="match status" value="1"/>
</dbReference>
<dbReference type="KEGG" id="ccai:NAS2_0110"/>
<feature type="binding site" evidence="10">
    <location>
        <position position="154"/>
    </location>
    <ligand>
        <name>ATP</name>
        <dbReference type="ChEBI" id="CHEBI:30616"/>
    </ligand>
</feature>
<name>A0A4P2VAM1_9ARCH</name>
<dbReference type="GO" id="GO:0005524">
    <property type="term" value="F:ATP binding"/>
    <property type="evidence" value="ECO:0007669"/>
    <property type="project" value="UniProtKB-UniRule"/>
</dbReference>
<evidence type="ECO:0000256" key="6">
    <source>
        <dbReference type="ARBA" id="ARBA00022800"/>
    </source>
</evidence>